<accession>A0A834M751</accession>
<dbReference type="PROSITE" id="PS51257">
    <property type="entry name" value="PROKAR_LIPOPROTEIN"/>
    <property type="match status" value="1"/>
</dbReference>
<dbReference type="EMBL" id="JAACXV010012785">
    <property type="protein sequence ID" value="KAF7274451.1"/>
    <property type="molecule type" value="Genomic_DNA"/>
</dbReference>
<comment type="caution">
    <text evidence="3">The sequence shown here is derived from an EMBL/GenBank/DDBJ whole genome shotgun (WGS) entry which is preliminary data.</text>
</comment>
<dbReference type="AlphaFoldDB" id="A0A834M751"/>
<keyword evidence="4" id="KW-1185">Reference proteome</keyword>
<feature type="region of interest" description="Disordered" evidence="1">
    <location>
        <begin position="43"/>
        <end position="70"/>
    </location>
</feature>
<evidence type="ECO:0000256" key="2">
    <source>
        <dbReference type="SAM" id="Phobius"/>
    </source>
</evidence>
<evidence type="ECO:0000313" key="3">
    <source>
        <dbReference type="EMBL" id="KAF7274451.1"/>
    </source>
</evidence>
<reference evidence="3" key="1">
    <citation type="submission" date="2020-08" db="EMBL/GenBank/DDBJ databases">
        <title>Genome sequencing and assembly of the red palm weevil Rhynchophorus ferrugineus.</title>
        <authorList>
            <person name="Dias G.B."/>
            <person name="Bergman C.M."/>
            <person name="Manee M."/>
        </authorList>
    </citation>
    <scope>NUCLEOTIDE SEQUENCE</scope>
    <source>
        <strain evidence="3">AA-2017</strain>
        <tissue evidence="3">Whole larva</tissue>
    </source>
</reference>
<name>A0A834M751_RHYFE</name>
<sequence>MRRPDSVGNPCPVIVMVIGCSQLGFVLSMAPLSLLPSADDRARLSLPSPLDDHDLDPSNPPSTPKNCRLWRPRINSGSLAREIMRSEKRLRPSIRMRFFLARP</sequence>
<proteinExistence type="predicted"/>
<evidence type="ECO:0000313" key="4">
    <source>
        <dbReference type="Proteomes" id="UP000625711"/>
    </source>
</evidence>
<keyword evidence="2" id="KW-0812">Transmembrane</keyword>
<evidence type="ECO:0000256" key="1">
    <source>
        <dbReference type="SAM" id="MobiDB-lite"/>
    </source>
</evidence>
<keyword evidence="2" id="KW-1133">Transmembrane helix</keyword>
<keyword evidence="2" id="KW-0472">Membrane</keyword>
<feature type="transmembrane region" description="Helical" evidence="2">
    <location>
        <begin position="12"/>
        <end position="35"/>
    </location>
</feature>
<dbReference type="Proteomes" id="UP000625711">
    <property type="component" value="Unassembled WGS sequence"/>
</dbReference>
<gene>
    <name evidence="3" type="ORF">GWI33_012894</name>
</gene>
<protein>
    <submittedName>
        <fullName evidence="3">Uncharacterized protein</fullName>
    </submittedName>
</protein>
<organism evidence="3 4">
    <name type="scientific">Rhynchophorus ferrugineus</name>
    <name type="common">Red palm weevil</name>
    <name type="synonym">Curculio ferrugineus</name>
    <dbReference type="NCBI Taxonomy" id="354439"/>
    <lineage>
        <taxon>Eukaryota</taxon>
        <taxon>Metazoa</taxon>
        <taxon>Ecdysozoa</taxon>
        <taxon>Arthropoda</taxon>
        <taxon>Hexapoda</taxon>
        <taxon>Insecta</taxon>
        <taxon>Pterygota</taxon>
        <taxon>Neoptera</taxon>
        <taxon>Endopterygota</taxon>
        <taxon>Coleoptera</taxon>
        <taxon>Polyphaga</taxon>
        <taxon>Cucujiformia</taxon>
        <taxon>Curculionidae</taxon>
        <taxon>Dryophthorinae</taxon>
        <taxon>Rhynchophorus</taxon>
    </lineage>
</organism>